<feature type="transmembrane region" description="Helical" evidence="8">
    <location>
        <begin position="331"/>
        <end position="354"/>
    </location>
</feature>
<dbReference type="HOGENOM" id="CLU_300697_0_0_1"/>
<feature type="transmembrane region" description="Helical" evidence="8">
    <location>
        <begin position="366"/>
        <end position="384"/>
    </location>
</feature>
<feature type="region of interest" description="Disordered" evidence="7">
    <location>
        <begin position="1"/>
        <end position="54"/>
    </location>
</feature>
<feature type="domain" description="SAM-dependent methyltransferase TRM5/TYW2-type" evidence="10">
    <location>
        <begin position="721"/>
        <end position="982"/>
    </location>
</feature>
<dbReference type="STRING" id="447093.C0NNT5"/>
<dbReference type="PROSITE" id="PS51684">
    <property type="entry name" value="SAM_MT_TRM5_TYW2"/>
    <property type="match status" value="1"/>
</dbReference>
<keyword evidence="12" id="KW-1185">Reference proteome</keyword>
<dbReference type="GeneID" id="69037831"/>
<evidence type="ECO:0000256" key="3">
    <source>
        <dbReference type="ARBA" id="ARBA00022448"/>
    </source>
</evidence>
<evidence type="ECO:0000256" key="8">
    <source>
        <dbReference type="SAM" id="Phobius"/>
    </source>
</evidence>
<dbReference type="RefSeq" id="XP_045287076.1">
    <property type="nucleotide sequence ID" value="XM_045431864.1"/>
</dbReference>
<proteinExistence type="inferred from homology"/>
<dbReference type="Proteomes" id="UP000001631">
    <property type="component" value="Unassembled WGS sequence"/>
</dbReference>
<feature type="transmembrane region" description="Helical" evidence="8">
    <location>
        <begin position="153"/>
        <end position="174"/>
    </location>
</feature>
<evidence type="ECO:0000259" key="9">
    <source>
        <dbReference type="PROSITE" id="PS50850"/>
    </source>
</evidence>
<dbReference type="AlphaFoldDB" id="C0NNT5"/>
<keyword evidence="3" id="KW-0813">Transport</keyword>
<feature type="transmembrane region" description="Helical" evidence="8">
    <location>
        <begin position="390"/>
        <end position="411"/>
    </location>
</feature>
<feature type="transmembrane region" description="Helical" evidence="8">
    <location>
        <begin position="220"/>
        <end position="240"/>
    </location>
</feature>
<dbReference type="Gene3D" id="1.20.1250.20">
    <property type="entry name" value="MFS general substrate transporter like domains"/>
    <property type="match status" value="2"/>
</dbReference>
<keyword evidence="4 8" id="KW-0812">Transmembrane</keyword>
<organism evidence="11 12">
    <name type="scientific">Ajellomyces capsulatus (strain G186AR / H82 / ATCC MYA-2454 / RMSCC 2432)</name>
    <name type="common">Darling's disease fungus</name>
    <name type="synonym">Histoplasma capsulatum</name>
    <dbReference type="NCBI Taxonomy" id="447093"/>
    <lineage>
        <taxon>Eukaryota</taxon>
        <taxon>Fungi</taxon>
        <taxon>Dikarya</taxon>
        <taxon>Ascomycota</taxon>
        <taxon>Pezizomycotina</taxon>
        <taxon>Eurotiomycetes</taxon>
        <taxon>Eurotiomycetidae</taxon>
        <taxon>Onygenales</taxon>
        <taxon>Ajellomycetaceae</taxon>
        <taxon>Histoplasma</taxon>
    </lineage>
</organism>
<dbReference type="VEuPathDB" id="FungiDB:I7I50_05106"/>
<dbReference type="FunFam" id="1.20.1250.20:FF:000286">
    <property type="entry name" value="MFS efflux transporter"/>
    <property type="match status" value="1"/>
</dbReference>
<evidence type="ECO:0000259" key="10">
    <source>
        <dbReference type="PROSITE" id="PS51684"/>
    </source>
</evidence>
<name>C0NNT5_AJECG</name>
<feature type="transmembrane region" description="Helical" evidence="8">
    <location>
        <begin position="97"/>
        <end position="119"/>
    </location>
</feature>
<dbReference type="EMBL" id="GG663368">
    <property type="protein sequence ID" value="EEH06595.1"/>
    <property type="molecule type" value="Genomic_DNA"/>
</dbReference>
<gene>
    <name evidence="11" type="ORF">HCBG_04815</name>
</gene>
<dbReference type="PANTHER" id="PTHR23514">
    <property type="entry name" value="BYPASS OF STOP CODON PROTEIN 6"/>
    <property type="match status" value="1"/>
</dbReference>
<dbReference type="GO" id="GO:0022857">
    <property type="term" value="F:transmembrane transporter activity"/>
    <property type="evidence" value="ECO:0007669"/>
    <property type="project" value="InterPro"/>
</dbReference>
<evidence type="ECO:0000256" key="7">
    <source>
        <dbReference type="SAM" id="MobiDB-lite"/>
    </source>
</evidence>
<feature type="compositionally biased region" description="Polar residues" evidence="7">
    <location>
        <begin position="12"/>
        <end position="24"/>
    </location>
</feature>
<feature type="transmembrane region" description="Helical" evidence="8">
    <location>
        <begin position="131"/>
        <end position="147"/>
    </location>
</feature>
<dbReference type="InterPro" id="IPR051788">
    <property type="entry name" value="MFS_Transporter"/>
</dbReference>
<feature type="transmembrane region" description="Helical" evidence="8">
    <location>
        <begin position="423"/>
        <end position="442"/>
    </location>
</feature>
<dbReference type="Pfam" id="PF07690">
    <property type="entry name" value="MFS_1"/>
    <property type="match status" value="1"/>
</dbReference>
<reference evidence="11" key="1">
    <citation type="submission" date="2009-02" db="EMBL/GenBank/DDBJ databases">
        <title>The Genome Sequence of Ajellomyces capsulatus strain G186AR.</title>
        <authorList>
            <consortium name="The Broad Institute Genome Sequencing Platform"/>
            <person name="Champion M."/>
            <person name="Cuomo C."/>
            <person name="Ma L.-J."/>
            <person name="Henn M.R."/>
            <person name="Sil A."/>
            <person name="Goldman B."/>
            <person name="Young S.K."/>
            <person name="Kodira C.D."/>
            <person name="Zeng Q."/>
            <person name="Koehrsen M."/>
            <person name="Alvarado L."/>
            <person name="Berlin A."/>
            <person name="Borenstein D."/>
            <person name="Chen Z."/>
            <person name="Engels R."/>
            <person name="Freedman E."/>
            <person name="Gellesch M."/>
            <person name="Goldberg J."/>
            <person name="Griggs A."/>
            <person name="Gujja S."/>
            <person name="Heiman D."/>
            <person name="Hepburn T."/>
            <person name="Howarth C."/>
            <person name="Jen D."/>
            <person name="Larson L."/>
            <person name="Lewis B."/>
            <person name="Mehta T."/>
            <person name="Park D."/>
            <person name="Pearson M."/>
            <person name="Roberts A."/>
            <person name="Saif S."/>
            <person name="Shea T."/>
            <person name="Shenoy N."/>
            <person name="Sisk P."/>
            <person name="Stolte C."/>
            <person name="Sykes S."/>
            <person name="Walk T."/>
            <person name="White J."/>
            <person name="Yandava C."/>
            <person name="Klein B."/>
            <person name="McEwen J.G."/>
            <person name="Puccia R."/>
            <person name="Goldman G.H."/>
            <person name="Felipe M.S."/>
            <person name="Nino-Vega G."/>
            <person name="San-Blas G."/>
            <person name="Taylor J."/>
            <person name="Mendoza L."/>
            <person name="Galagan J."/>
            <person name="Nusbaum C."/>
            <person name="Birren B."/>
        </authorList>
    </citation>
    <scope>NUCLEOTIDE SEQUENCE</scope>
    <source>
        <strain evidence="11">G186AR</strain>
    </source>
</reference>
<evidence type="ECO:0000256" key="5">
    <source>
        <dbReference type="ARBA" id="ARBA00022989"/>
    </source>
</evidence>
<dbReference type="InParanoid" id="C0NNT5"/>
<dbReference type="Gene3D" id="3.40.50.150">
    <property type="entry name" value="Vaccinia Virus protein VP39"/>
    <property type="match status" value="1"/>
</dbReference>
<feature type="transmembrane region" description="Helical" evidence="8">
    <location>
        <begin position="195"/>
        <end position="214"/>
    </location>
</feature>
<dbReference type="GO" id="GO:0016020">
    <property type="term" value="C:membrane"/>
    <property type="evidence" value="ECO:0007669"/>
    <property type="project" value="TreeGrafter"/>
</dbReference>
<dbReference type="InterPro" id="IPR011701">
    <property type="entry name" value="MFS"/>
</dbReference>
<feature type="compositionally biased region" description="Polar residues" evidence="7">
    <location>
        <begin position="34"/>
        <end position="54"/>
    </location>
</feature>
<dbReference type="VEuPathDB" id="FungiDB:I7I50_05108"/>
<feature type="transmembrane region" description="Helical" evidence="8">
    <location>
        <begin position="69"/>
        <end position="91"/>
    </location>
</feature>
<evidence type="ECO:0000313" key="11">
    <source>
        <dbReference type="EMBL" id="EEH06595.1"/>
    </source>
</evidence>
<dbReference type="InterPro" id="IPR036259">
    <property type="entry name" value="MFS_trans_sf"/>
</dbReference>
<evidence type="ECO:0000256" key="4">
    <source>
        <dbReference type="ARBA" id="ARBA00022692"/>
    </source>
</evidence>
<comment type="subcellular location">
    <subcellularLocation>
        <location evidence="1">Endomembrane system</location>
        <topology evidence="1">Multi-pass membrane protein</topology>
    </subcellularLocation>
</comment>
<dbReference type="GO" id="GO:0012505">
    <property type="term" value="C:endomembrane system"/>
    <property type="evidence" value="ECO:0007669"/>
    <property type="project" value="UniProtKB-SubCell"/>
</dbReference>
<evidence type="ECO:0000256" key="2">
    <source>
        <dbReference type="ARBA" id="ARBA00008335"/>
    </source>
</evidence>
<dbReference type="SUPFAM" id="SSF103473">
    <property type="entry name" value="MFS general substrate transporter"/>
    <property type="match status" value="1"/>
</dbReference>
<keyword evidence="6 8" id="KW-0472">Membrane</keyword>
<dbReference type="FunFam" id="1.20.1250.20:FF:000308">
    <property type="entry name" value="MFS efflux transporter"/>
    <property type="match status" value="1"/>
</dbReference>
<sequence length="995" mass="109297">MELETLQFPSPAVSTKGNGDTLSRNEPAGAASFPHSSPRNTFEDTTPSITTSPSERWNYPKRNCFRFLAANYSFIVLGINDAAYGALIPYLETYYHVTYTVISLVFLSPLLGYITSAILNNMLHMRFGQRGPALLGPASHVIAYVIVCLHPPYPVLIIAFIIAGFANGLSDAAWNAWVGSMANANELLGLLHGSYGLGALLAPTIATSLITKAGWQWFEFYYLVTGSAFLELVFLGASFWNSTGALYRETHQRSEVSHSARTMPSDEERPQVTRNDIIISKIFGNSRTAEAVRNKITWICAFFLIAYVGIEVALGGWIVTFMIRVRHASNFASGMASTGLWAGITVGRVVLGFVTPRLFKSEKHAVTVYLGASVVLELLFWLIPQFIVSALMAAFLGFFLGPLFPAAVIAATKLLPKHLHVSAIGFGIGCISSFGTSFTFLLQPNQSAWLRCPYQRKKAIIWMTGMWSYLEILEVVKIGAKHFLCSSAWQMESSNPAPLSGTPWDEDIYTGNNNDNVGNRDASSIYKGGIPTSGPPVNKFHKFSPRPRGISNPLQTGILNYLKSQQHHQYNHCLPIHFHPISPQSPSIPLPKRFTVYTPLLLLPSNTFSLPPEWATLYNTFSSAERQELYACIVASFASMGVTHIAINAPISPTIATGIDNRIRSPTGLAPLFGDFGEASDHVGGEAGRGEVCEDIEEKEANPSETALQSALWVRAVQNRGIVQIWAPFHSMFSRGNVVEKARILGIESRFEGLDDGFDDSGKRMLGQRMGDIAVVDMYAGIGYFVFSYLKRGVGRVLGWEINGWSIEGLCRGCKENGWGVKVVKVDKKTGEIEGSIDGLARGLREEDRVVIFHGDNKFATDVLRALEEAMQRTKTWKRIRHVNLGLLPSSKPSWEGAVKVLDTEAGGWIHVHENVDVKSIGMMEEGIAKEISSLLSSSRGSAQLPPSSQPFIPAAKCIHVERVKTYAPGVMHCVFDIYIPPSPSWLESSNNILT</sequence>
<accession>C0NNT5</accession>
<dbReference type="InterPro" id="IPR030382">
    <property type="entry name" value="MeTrfase_TRM5/TYW2"/>
</dbReference>
<dbReference type="PANTHER" id="PTHR23514:SF3">
    <property type="entry name" value="BYPASS OF STOP CODON PROTEIN 6"/>
    <property type="match status" value="1"/>
</dbReference>
<dbReference type="InterPro" id="IPR020846">
    <property type="entry name" value="MFS_dom"/>
</dbReference>
<evidence type="ECO:0000256" key="6">
    <source>
        <dbReference type="ARBA" id="ARBA00023136"/>
    </source>
</evidence>
<dbReference type="PROSITE" id="PS50850">
    <property type="entry name" value="MFS"/>
    <property type="match status" value="1"/>
</dbReference>
<dbReference type="InterPro" id="IPR029063">
    <property type="entry name" value="SAM-dependent_MTases_sf"/>
</dbReference>
<feature type="domain" description="Major facilitator superfamily (MFS) profile" evidence="9">
    <location>
        <begin position="66"/>
        <end position="483"/>
    </location>
</feature>
<feature type="transmembrane region" description="Helical" evidence="8">
    <location>
        <begin position="296"/>
        <end position="319"/>
    </location>
</feature>
<evidence type="ECO:0000313" key="12">
    <source>
        <dbReference type="Proteomes" id="UP000001631"/>
    </source>
</evidence>
<evidence type="ECO:0000256" key="1">
    <source>
        <dbReference type="ARBA" id="ARBA00004127"/>
    </source>
</evidence>
<dbReference type="SUPFAM" id="SSF53335">
    <property type="entry name" value="S-adenosyl-L-methionine-dependent methyltransferases"/>
    <property type="match status" value="1"/>
</dbReference>
<comment type="similarity">
    <text evidence="2">Belongs to the major facilitator superfamily.</text>
</comment>
<protein>
    <submittedName>
        <fullName evidence="11">tRNA wybutosine-synthesizing protein</fullName>
    </submittedName>
</protein>
<keyword evidence="5 8" id="KW-1133">Transmembrane helix</keyword>